<evidence type="ECO:0008006" key="3">
    <source>
        <dbReference type="Google" id="ProtNLM"/>
    </source>
</evidence>
<evidence type="ECO:0000313" key="2">
    <source>
        <dbReference type="Proteomes" id="UP001380290"/>
    </source>
</evidence>
<reference evidence="1 2" key="1">
    <citation type="submission" date="2024-02" db="EMBL/GenBank/DDBJ databases">
        <title>Identification of pathogenicity and growth-promoting function of Pseudomonas putida variant.</title>
        <authorList>
            <person name="Sun J."/>
        </authorList>
    </citation>
    <scope>NUCLEOTIDE SEQUENCE [LARGE SCALE GENOMIC DNA]</scope>
    <source>
        <strain evidence="1 2">A03</strain>
    </source>
</reference>
<dbReference type="Proteomes" id="UP001380290">
    <property type="component" value="Unassembled WGS sequence"/>
</dbReference>
<organism evidence="1 2">
    <name type="scientific">Pseudomonas farsensis</name>
    <dbReference type="NCBI Taxonomy" id="2745492"/>
    <lineage>
        <taxon>Bacteria</taxon>
        <taxon>Pseudomonadati</taxon>
        <taxon>Pseudomonadota</taxon>
        <taxon>Gammaproteobacteria</taxon>
        <taxon>Pseudomonadales</taxon>
        <taxon>Pseudomonadaceae</taxon>
        <taxon>Pseudomonas</taxon>
    </lineage>
</organism>
<protein>
    <recommendedName>
        <fullName evidence="3">Phage tail protein</fullName>
    </recommendedName>
</protein>
<gene>
    <name evidence="1" type="ORF">V7S98_17725</name>
</gene>
<comment type="caution">
    <text evidence="1">The sequence shown here is derived from an EMBL/GenBank/DDBJ whole genome shotgun (WGS) entry which is preliminary data.</text>
</comment>
<accession>A0ABU8QWM4</accession>
<dbReference type="EMBL" id="JBBHLC010000060">
    <property type="protein sequence ID" value="MEJ5865060.1"/>
    <property type="molecule type" value="Genomic_DNA"/>
</dbReference>
<evidence type="ECO:0000313" key="1">
    <source>
        <dbReference type="EMBL" id="MEJ5865060.1"/>
    </source>
</evidence>
<sequence>MAKTAAIYLREIAGVSSSPAELNDLVQRVSIVLGGGITRVTWDLDAALALTGAPAVLSGLLGKRLAAAGVDATIAGAQSRETAELLDEAALKLEQYIQTFKKHKPATVVGAIDPLTGKIATTSNGVIPSTIAPELQAYADSLGGLGVKTVYGNTLGRYAEFRAANELLLSNPKLKLDDIKFTSAIRLRTGEVVPRCENCTNIFGAE</sequence>
<proteinExistence type="predicted"/>
<name>A0ABU8QWM4_9PSED</name>
<dbReference type="RefSeq" id="WP_339600094.1">
    <property type="nucleotide sequence ID" value="NZ_JBBHLC010000060.1"/>
</dbReference>
<keyword evidence="2" id="KW-1185">Reference proteome</keyword>